<feature type="region of interest" description="Disordered" evidence="1">
    <location>
        <begin position="1"/>
        <end position="40"/>
    </location>
</feature>
<keyword evidence="2" id="KW-0472">Membrane</keyword>
<evidence type="ECO:0000313" key="3">
    <source>
        <dbReference type="EMBL" id="QEI07606.1"/>
    </source>
</evidence>
<keyword evidence="4" id="KW-1185">Reference proteome</keyword>
<feature type="transmembrane region" description="Helical" evidence="2">
    <location>
        <begin position="120"/>
        <end position="138"/>
    </location>
</feature>
<organism evidence="3 4">
    <name type="scientific">Pigmentiphaga aceris</name>
    <dbReference type="NCBI Taxonomy" id="1940612"/>
    <lineage>
        <taxon>Bacteria</taxon>
        <taxon>Pseudomonadati</taxon>
        <taxon>Pseudomonadota</taxon>
        <taxon>Betaproteobacteria</taxon>
        <taxon>Burkholderiales</taxon>
        <taxon>Alcaligenaceae</taxon>
        <taxon>Pigmentiphaga</taxon>
    </lineage>
</organism>
<name>A0A5C0B0X2_9BURK</name>
<feature type="transmembrane region" description="Helical" evidence="2">
    <location>
        <begin position="49"/>
        <end position="72"/>
    </location>
</feature>
<proteinExistence type="predicted"/>
<evidence type="ECO:0000256" key="1">
    <source>
        <dbReference type="SAM" id="MobiDB-lite"/>
    </source>
</evidence>
<sequence>MNEPTRPTGQPDHDDSAATRSTPDGEQVSPAAGIDPTPAPRRPPGSIRLWGFLLLVASAVPLHLSLVAPYLAAQANERVTLLGAKLLLLGTLLLMYGLPMLLAGSGFTRLRRTLPQLGKASSLDMVILVASMLIAYFAEHQLRVVLNGMGYPVPLDW</sequence>
<accession>A0A5C0B0X2</accession>
<gene>
    <name evidence="3" type="ORF">FXN63_18485</name>
</gene>
<feature type="transmembrane region" description="Helical" evidence="2">
    <location>
        <begin position="84"/>
        <end position="108"/>
    </location>
</feature>
<dbReference type="EMBL" id="CP043046">
    <property type="protein sequence ID" value="QEI07606.1"/>
    <property type="molecule type" value="Genomic_DNA"/>
</dbReference>
<reference evidence="3 4" key="1">
    <citation type="submission" date="2019-08" db="EMBL/GenBank/DDBJ databases">
        <title>Amphibian skin-associated Pigmentiphaga: genome sequence and occurrence across geography and hosts.</title>
        <authorList>
            <person name="Bletz M.C."/>
            <person name="Bunk B."/>
            <person name="Sproeer C."/>
            <person name="Biwer P."/>
            <person name="Reiter S."/>
            <person name="Rabemananjara F.C.E."/>
            <person name="Schulz S."/>
            <person name="Overmann J."/>
            <person name="Vences M."/>
        </authorList>
    </citation>
    <scope>NUCLEOTIDE SEQUENCE [LARGE SCALE GENOMIC DNA]</scope>
    <source>
        <strain evidence="3 4">Mada1488</strain>
    </source>
</reference>
<dbReference type="KEGG" id="pacr:FXN63_18485"/>
<evidence type="ECO:0000256" key="2">
    <source>
        <dbReference type="SAM" id="Phobius"/>
    </source>
</evidence>
<dbReference type="Proteomes" id="UP000325161">
    <property type="component" value="Chromosome"/>
</dbReference>
<evidence type="ECO:0000313" key="4">
    <source>
        <dbReference type="Proteomes" id="UP000325161"/>
    </source>
</evidence>
<dbReference type="RefSeq" id="WP_148816653.1">
    <property type="nucleotide sequence ID" value="NZ_CP043046.1"/>
</dbReference>
<keyword evidence="2" id="KW-0812">Transmembrane</keyword>
<keyword evidence="2" id="KW-1133">Transmembrane helix</keyword>
<dbReference type="AlphaFoldDB" id="A0A5C0B0X2"/>
<protein>
    <submittedName>
        <fullName evidence="3">Uncharacterized protein</fullName>
    </submittedName>
</protein>